<dbReference type="RefSeq" id="WP_092037796.1">
    <property type="nucleotide sequence ID" value="NZ_FOOK01000011.1"/>
</dbReference>
<dbReference type="GO" id="GO:0042732">
    <property type="term" value="P:D-xylose metabolic process"/>
    <property type="evidence" value="ECO:0007669"/>
    <property type="project" value="UniProtKB-KW"/>
</dbReference>
<protein>
    <submittedName>
        <fullName evidence="4">ROK family protein (Putative glucokinase)</fullName>
    </submittedName>
</protein>
<evidence type="ECO:0000256" key="1">
    <source>
        <dbReference type="ARBA" id="ARBA00002486"/>
    </source>
</evidence>
<dbReference type="Proteomes" id="UP000198661">
    <property type="component" value="Unassembled WGS sequence"/>
</dbReference>
<dbReference type="Pfam" id="PF13412">
    <property type="entry name" value="HTH_24"/>
    <property type="match status" value="1"/>
</dbReference>
<evidence type="ECO:0000256" key="3">
    <source>
        <dbReference type="ARBA" id="ARBA00022629"/>
    </source>
</evidence>
<gene>
    <name evidence="4" type="ORF">SAMN04488025_11180</name>
</gene>
<dbReference type="PANTHER" id="PTHR18964:SF149">
    <property type="entry name" value="BIFUNCTIONAL UDP-N-ACETYLGLUCOSAMINE 2-EPIMERASE_N-ACETYLMANNOSAMINE KINASE"/>
    <property type="match status" value="1"/>
</dbReference>
<dbReference type="GO" id="GO:0016301">
    <property type="term" value="F:kinase activity"/>
    <property type="evidence" value="ECO:0007669"/>
    <property type="project" value="UniProtKB-KW"/>
</dbReference>
<dbReference type="SUPFAM" id="SSF46785">
    <property type="entry name" value="Winged helix' DNA-binding domain"/>
    <property type="match status" value="1"/>
</dbReference>
<evidence type="ECO:0000256" key="2">
    <source>
        <dbReference type="ARBA" id="ARBA00006479"/>
    </source>
</evidence>
<comment type="similarity">
    <text evidence="2">Belongs to the ROK (NagC/XylR) family.</text>
</comment>
<comment type="function">
    <text evidence="1">Transcriptional repressor of xylose-utilizing enzymes.</text>
</comment>
<dbReference type="Gene3D" id="3.30.420.40">
    <property type="match status" value="2"/>
</dbReference>
<organism evidence="4 5">
    <name type="scientific">Planifilum fulgidum</name>
    <dbReference type="NCBI Taxonomy" id="201973"/>
    <lineage>
        <taxon>Bacteria</taxon>
        <taxon>Bacillati</taxon>
        <taxon>Bacillota</taxon>
        <taxon>Bacilli</taxon>
        <taxon>Bacillales</taxon>
        <taxon>Thermoactinomycetaceae</taxon>
        <taxon>Planifilum</taxon>
    </lineage>
</organism>
<evidence type="ECO:0000313" key="5">
    <source>
        <dbReference type="Proteomes" id="UP000198661"/>
    </source>
</evidence>
<proteinExistence type="inferred from homology"/>
<keyword evidence="4" id="KW-0418">Kinase</keyword>
<dbReference type="EMBL" id="FOOK01000011">
    <property type="protein sequence ID" value="SFF99391.1"/>
    <property type="molecule type" value="Genomic_DNA"/>
</dbReference>
<dbReference type="PANTHER" id="PTHR18964">
    <property type="entry name" value="ROK (REPRESSOR, ORF, KINASE) FAMILY"/>
    <property type="match status" value="1"/>
</dbReference>
<dbReference type="InterPro" id="IPR036390">
    <property type="entry name" value="WH_DNA-bd_sf"/>
</dbReference>
<sequence>MRRRNEKTSPHQPQILKQMNKRLILQTIRRRQPVSRAEIAEETAISRTTVSQLTEELLREGWIREVGQGVSGAKGGRKPITLSINDDAAWAVGVDIGGYGTTIALCNLAGQIKQKRTFPSSRTSMLDTLGEQLDRFLSQVDPGVRIIGLGIGAPGITRASDGVVLSAPALGWTDVPLKRLLEERLRLPVYVDNDVNVAALGECWKGAGKDKRNVIMITVGTGIGCGLILNGTLYRGSGWAAGEIGSMVTDADAVDRWTDPVFDGFGFLESKAGGPGIVRQVLGQMEKAGPSSPLRRDNGRLTAKEVFDAARKGDPLAKSVVSQSIRHLAAGIINAVVLFDPEVVILGGGLMGSADLVLPKIREAVKRLSPTQPEIRRAQLGSDAGVIGGAALVLKECSDPIGGVL</sequence>
<dbReference type="OrthoDB" id="9796533at2"/>
<keyword evidence="3" id="KW-0859">Xylose metabolism</keyword>
<dbReference type="Gene3D" id="1.10.10.10">
    <property type="entry name" value="Winged helix-like DNA-binding domain superfamily/Winged helix DNA-binding domain"/>
    <property type="match status" value="1"/>
</dbReference>
<dbReference type="InterPro" id="IPR000600">
    <property type="entry name" value="ROK"/>
</dbReference>
<dbReference type="AlphaFoldDB" id="A0A1I2NDF2"/>
<dbReference type="STRING" id="201973.SAMN04488025_11180"/>
<dbReference type="SUPFAM" id="SSF53067">
    <property type="entry name" value="Actin-like ATPase domain"/>
    <property type="match status" value="1"/>
</dbReference>
<accession>A0A1I2NDF2</accession>
<keyword evidence="4" id="KW-0808">Transferase</keyword>
<dbReference type="InterPro" id="IPR043129">
    <property type="entry name" value="ATPase_NBD"/>
</dbReference>
<evidence type="ECO:0000313" key="4">
    <source>
        <dbReference type="EMBL" id="SFF99391.1"/>
    </source>
</evidence>
<name>A0A1I2NDF2_9BACL</name>
<reference evidence="4 5" key="1">
    <citation type="submission" date="2016-10" db="EMBL/GenBank/DDBJ databases">
        <authorList>
            <person name="de Groot N.N."/>
        </authorList>
    </citation>
    <scope>NUCLEOTIDE SEQUENCE [LARGE SCALE GENOMIC DNA]</scope>
    <source>
        <strain evidence="4 5">DSM 44945</strain>
    </source>
</reference>
<dbReference type="Pfam" id="PF00480">
    <property type="entry name" value="ROK"/>
    <property type="match status" value="1"/>
</dbReference>
<dbReference type="InterPro" id="IPR036388">
    <property type="entry name" value="WH-like_DNA-bd_sf"/>
</dbReference>
<keyword evidence="3" id="KW-0119">Carbohydrate metabolism</keyword>
<keyword evidence="5" id="KW-1185">Reference proteome</keyword>